<dbReference type="Gene3D" id="3.30.1180.10">
    <property type="match status" value="1"/>
</dbReference>
<dbReference type="EMBL" id="JAAGPU010000013">
    <property type="protein sequence ID" value="NEU04919.1"/>
    <property type="molecule type" value="Genomic_DNA"/>
</dbReference>
<dbReference type="PANTHER" id="PTHR33434:SF3">
    <property type="entry name" value="DEGV DOMAIN-CONTAINING PROTEIN YITS"/>
    <property type="match status" value="1"/>
</dbReference>
<evidence type="ECO:0000256" key="2">
    <source>
        <dbReference type="ARBA" id="ARBA00023121"/>
    </source>
</evidence>
<dbReference type="InterPro" id="IPR050270">
    <property type="entry name" value="DegV_domain_contain"/>
</dbReference>
<sequence>MDIKLITDSACDLPLNYIKDNNIEFLSLGVNINGDYILDDLGDTLKYDYFYKELRDGKTASTSQVNIYAFEEVFEKYVKEGKSIIYIGLSSGLSGTINSANIAKQNILEKYENADINIIDSISASLGEGALVYYACEMLREGKDKCDVVNWLEENKSKILHAFTVDDLSHLKRGGRISSAAATVGSLLNIKPILTINNEGKVVQAGKIKGRKKAIKYLGAQVKEKAFNIENQVIFIAHADCEKEAHELKEIILKENNVEKVILNSMGAVIGAHGGPGTLAAIFIGECRDS</sequence>
<comment type="function">
    <text evidence="1">May bind long-chain fatty acids, such as palmitate, and may play a role in lipid transport or fatty acid metabolism.</text>
</comment>
<evidence type="ECO:0000313" key="3">
    <source>
        <dbReference type="EMBL" id="NEU04919.1"/>
    </source>
</evidence>
<dbReference type="GO" id="GO:0008289">
    <property type="term" value="F:lipid binding"/>
    <property type="evidence" value="ECO:0007669"/>
    <property type="project" value="UniProtKB-KW"/>
</dbReference>
<comment type="caution">
    <text evidence="3">The sequence shown here is derived from an EMBL/GenBank/DDBJ whole genome shotgun (WGS) entry which is preliminary data.</text>
</comment>
<dbReference type="AlphaFoldDB" id="A0A6M0H2U1"/>
<dbReference type="Proteomes" id="UP000481872">
    <property type="component" value="Unassembled WGS sequence"/>
</dbReference>
<dbReference type="SUPFAM" id="SSF82549">
    <property type="entry name" value="DAK1/DegV-like"/>
    <property type="match status" value="1"/>
</dbReference>
<dbReference type="Gene3D" id="2.20.28.50">
    <property type="entry name" value="degv family protein"/>
    <property type="match status" value="1"/>
</dbReference>
<accession>A0A6M0H2U1</accession>
<keyword evidence="4" id="KW-1185">Reference proteome</keyword>
<dbReference type="Gene3D" id="3.40.50.10440">
    <property type="entry name" value="Dihydroxyacetone kinase, domain 1"/>
    <property type="match status" value="1"/>
</dbReference>
<dbReference type="RefSeq" id="WP_199869865.1">
    <property type="nucleotide sequence ID" value="NZ_JAAGPU010000013.1"/>
</dbReference>
<proteinExistence type="predicted"/>
<dbReference type="InterPro" id="IPR043168">
    <property type="entry name" value="DegV_C"/>
</dbReference>
<dbReference type="NCBIfam" id="TIGR00762">
    <property type="entry name" value="DegV"/>
    <property type="match status" value="1"/>
</dbReference>
<gene>
    <name evidence="3" type="ORF">G3M99_08640</name>
</gene>
<dbReference type="InterPro" id="IPR003797">
    <property type="entry name" value="DegV"/>
</dbReference>
<protein>
    <submittedName>
        <fullName evidence="3">DegV family protein</fullName>
    </submittedName>
</protein>
<keyword evidence="2" id="KW-0446">Lipid-binding</keyword>
<evidence type="ECO:0000256" key="1">
    <source>
        <dbReference type="ARBA" id="ARBA00003238"/>
    </source>
</evidence>
<evidence type="ECO:0000313" key="4">
    <source>
        <dbReference type="Proteomes" id="UP000481872"/>
    </source>
</evidence>
<dbReference type="PROSITE" id="PS51482">
    <property type="entry name" value="DEGV"/>
    <property type="match status" value="1"/>
</dbReference>
<dbReference type="PANTHER" id="PTHR33434">
    <property type="entry name" value="DEGV DOMAIN-CONTAINING PROTEIN DR_1986-RELATED"/>
    <property type="match status" value="1"/>
</dbReference>
<name>A0A6M0H2U1_9CLOT</name>
<reference evidence="3 4" key="1">
    <citation type="submission" date="2020-02" db="EMBL/GenBank/DDBJ databases">
        <title>Genome assembly of a novel Clostridium senegalense strain.</title>
        <authorList>
            <person name="Gupta T.B."/>
            <person name="Jauregui R."/>
            <person name="Maclean P."/>
            <person name="Nawarathana A."/>
            <person name="Brightwell G."/>
        </authorList>
    </citation>
    <scope>NUCLEOTIDE SEQUENCE [LARGE SCALE GENOMIC DNA]</scope>
    <source>
        <strain evidence="3 4">AGRFS4</strain>
    </source>
</reference>
<organism evidence="3 4">
    <name type="scientific">Clostridium senegalense</name>
    <dbReference type="NCBI Taxonomy" id="1465809"/>
    <lineage>
        <taxon>Bacteria</taxon>
        <taxon>Bacillati</taxon>
        <taxon>Bacillota</taxon>
        <taxon>Clostridia</taxon>
        <taxon>Eubacteriales</taxon>
        <taxon>Clostridiaceae</taxon>
        <taxon>Clostridium</taxon>
    </lineage>
</organism>
<dbReference type="Pfam" id="PF02645">
    <property type="entry name" value="DegV"/>
    <property type="match status" value="1"/>
</dbReference>